<dbReference type="InterPro" id="IPR050750">
    <property type="entry name" value="C5-MTase"/>
</dbReference>
<keyword evidence="3 7" id="KW-0808">Transferase</keyword>
<keyword evidence="5" id="KW-0680">Restriction system</keyword>
<dbReference type="SUPFAM" id="SSF53335">
    <property type="entry name" value="S-adenosyl-L-methionine-dependent methyltransferases"/>
    <property type="match status" value="1"/>
</dbReference>
<reference evidence="9 10" key="1">
    <citation type="submission" date="2021-08" db="EMBL/GenBank/DDBJ databases">
        <title>Comparative Genomics Analysis of the Genus Qipengyuania Reveals Extensive Genetic Diversity and Metabolic Versatility, Including the Description of Fifteen Novel Species.</title>
        <authorList>
            <person name="Liu Y."/>
        </authorList>
    </citation>
    <scope>NUCLEOTIDE SEQUENCE [LARGE SCALE GENOMIC DNA]</scope>
    <source>
        <strain evidence="9 10">YG27</strain>
    </source>
</reference>
<dbReference type="Gene3D" id="3.40.50.150">
    <property type="entry name" value="Vaccinia Virus protein VP39"/>
    <property type="match status" value="1"/>
</dbReference>
<dbReference type="Gene3D" id="3.90.120.10">
    <property type="entry name" value="DNA Methylase, subunit A, domain 2"/>
    <property type="match status" value="1"/>
</dbReference>
<comment type="catalytic activity">
    <reaction evidence="6">
        <text>a 2'-deoxycytidine in DNA + S-adenosyl-L-methionine = a 5-methyl-2'-deoxycytidine in DNA + S-adenosyl-L-homocysteine + H(+)</text>
        <dbReference type="Rhea" id="RHEA:13681"/>
        <dbReference type="Rhea" id="RHEA-COMP:11369"/>
        <dbReference type="Rhea" id="RHEA-COMP:11370"/>
        <dbReference type="ChEBI" id="CHEBI:15378"/>
        <dbReference type="ChEBI" id="CHEBI:57856"/>
        <dbReference type="ChEBI" id="CHEBI:59789"/>
        <dbReference type="ChEBI" id="CHEBI:85452"/>
        <dbReference type="ChEBI" id="CHEBI:85454"/>
        <dbReference type="EC" id="2.1.1.37"/>
    </reaction>
</comment>
<evidence type="ECO:0000256" key="4">
    <source>
        <dbReference type="ARBA" id="ARBA00022691"/>
    </source>
</evidence>
<evidence type="ECO:0000313" key="9">
    <source>
        <dbReference type="EMBL" id="MBX7501359.1"/>
    </source>
</evidence>
<evidence type="ECO:0000256" key="1">
    <source>
        <dbReference type="ARBA" id="ARBA00011975"/>
    </source>
</evidence>
<feature type="active site" evidence="7">
    <location>
        <position position="74"/>
    </location>
</feature>
<evidence type="ECO:0000256" key="2">
    <source>
        <dbReference type="ARBA" id="ARBA00022603"/>
    </source>
</evidence>
<proteinExistence type="inferred from homology"/>
<dbReference type="Pfam" id="PF00145">
    <property type="entry name" value="DNA_methylase"/>
    <property type="match status" value="1"/>
</dbReference>
<keyword evidence="10" id="KW-1185">Reference proteome</keyword>
<dbReference type="Proteomes" id="UP000782554">
    <property type="component" value="Unassembled WGS sequence"/>
</dbReference>
<comment type="similarity">
    <text evidence="7 8">Belongs to the class I-like SAM-binding methyltransferase superfamily. C5-methyltransferase family.</text>
</comment>
<name>A0ABS7JUU2_9SPHN</name>
<evidence type="ECO:0000256" key="5">
    <source>
        <dbReference type="ARBA" id="ARBA00022747"/>
    </source>
</evidence>
<evidence type="ECO:0000256" key="6">
    <source>
        <dbReference type="ARBA" id="ARBA00047422"/>
    </source>
</evidence>
<dbReference type="EC" id="2.1.1.37" evidence="1"/>
<dbReference type="PROSITE" id="PS51679">
    <property type="entry name" value="SAM_MT_C5"/>
    <property type="match status" value="1"/>
</dbReference>
<sequence length="387" mass="42176">MMPTFYEFFAGGGMARAGLGGQWTCLFANDFSEMKAATYKANWGDDHLAVGDIGGLSAENLPDVADLAWASFPCQDLSLAGNYAGIGEEQDNDRTRSGTFWSFWKLIVDLGAQGRSPDLIVLENVYGILTSRNGQDFASVGSCLAKAGYRFGAMLIDAARFVPQSRPRVFIVAVKKGLEMPTSILAEGPEPVWHPKALVRAVDGMDSEAKSSWLWLKMPLPSTEVEPLEQIIDGSPEGVRWHSKAETEKLLSMMSSRNRLKVEEMKKHGARIVGTIYKRTRQGEQRAELRIDGLAGCLRTPAGGSSRQLILEVVGQRVRSRLLSARETARLMGLPDTYKLPTSYNDAYHVTGDGIAVPAVRHLAANILEPILALNGTSTDFLAVAAE</sequence>
<dbReference type="EMBL" id="JAIGNU010000001">
    <property type="protein sequence ID" value="MBX7501359.1"/>
    <property type="molecule type" value="Genomic_DNA"/>
</dbReference>
<evidence type="ECO:0000256" key="7">
    <source>
        <dbReference type="PROSITE-ProRule" id="PRU01016"/>
    </source>
</evidence>
<dbReference type="InterPro" id="IPR001525">
    <property type="entry name" value="C5_MeTfrase"/>
</dbReference>
<dbReference type="PANTHER" id="PTHR46098">
    <property type="entry name" value="TRNA (CYTOSINE(38)-C(5))-METHYLTRANSFERASE"/>
    <property type="match status" value="1"/>
</dbReference>
<accession>A0ABS7JUU2</accession>
<dbReference type="GO" id="GO:0008168">
    <property type="term" value="F:methyltransferase activity"/>
    <property type="evidence" value="ECO:0007669"/>
    <property type="project" value="UniProtKB-KW"/>
</dbReference>
<evidence type="ECO:0000313" key="10">
    <source>
        <dbReference type="Proteomes" id="UP000782554"/>
    </source>
</evidence>
<keyword evidence="4 7" id="KW-0949">S-adenosyl-L-methionine</keyword>
<dbReference type="PANTHER" id="PTHR46098:SF1">
    <property type="entry name" value="TRNA (CYTOSINE(38)-C(5))-METHYLTRANSFERASE"/>
    <property type="match status" value="1"/>
</dbReference>
<dbReference type="InterPro" id="IPR029063">
    <property type="entry name" value="SAM-dependent_MTases_sf"/>
</dbReference>
<keyword evidence="2 7" id="KW-0489">Methyltransferase</keyword>
<evidence type="ECO:0000256" key="8">
    <source>
        <dbReference type="RuleBase" id="RU000416"/>
    </source>
</evidence>
<dbReference type="NCBIfam" id="TIGR00675">
    <property type="entry name" value="dcm"/>
    <property type="match status" value="1"/>
</dbReference>
<evidence type="ECO:0000256" key="3">
    <source>
        <dbReference type="ARBA" id="ARBA00022679"/>
    </source>
</evidence>
<gene>
    <name evidence="9" type="ORF">K3181_07890</name>
</gene>
<comment type="caution">
    <text evidence="9">The sequence shown here is derived from an EMBL/GenBank/DDBJ whole genome shotgun (WGS) entry which is preliminary data.</text>
</comment>
<organism evidence="9 10">
    <name type="scientific">Qipengyuania mesophila</name>
    <dbReference type="NCBI Taxonomy" id="2867246"/>
    <lineage>
        <taxon>Bacteria</taxon>
        <taxon>Pseudomonadati</taxon>
        <taxon>Pseudomonadota</taxon>
        <taxon>Alphaproteobacteria</taxon>
        <taxon>Sphingomonadales</taxon>
        <taxon>Erythrobacteraceae</taxon>
        <taxon>Qipengyuania</taxon>
    </lineage>
</organism>
<dbReference type="PRINTS" id="PR00105">
    <property type="entry name" value="C5METTRFRASE"/>
</dbReference>
<dbReference type="GO" id="GO:0032259">
    <property type="term" value="P:methylation"/>
    <property type="evidence" value="ECO:0007669"/>
    <property type="project" value="UniProtKB-KW"/>
</dbReference>
<protein>
    <recommendedName>
        <fullName evidence="1">DNA (cytosine-5-)-methyltransferase</fullName>
        <ecNumber evidence="1">2.1.1.37</ecNumber>
    </recommendedName>
</protein>